<sequence>MNYGVFGHPPCKRLVSLSCGICDLAPFGRQSHVIFELNILYHYGRIVASLKWKLFSCFPFQAQTYGPTVKAPFSLLKAKIKYHIYIHYNKMILFFSCPHRRVT</sequence>
<organism evidence="1">
    <name type="scientific">Populus davidiana</name>
    <dbReference type="NCBI Taxonomy" id="266767"/>
    <lineage>
        <taxon>Eukaryota</taxon>
        <taxon>Viridiplantae</taxon>
        <taxon>Streptophyta</taxon>
        <taxon>Embryophyta</taxon>
        <taxon>Tracheophyta</taxon>
        <taxon>Spermatophyta</taxon>
        <taxon>Magnoliopsida</taxon>
        <taxon>eudicotyledons</taxon>
        <taxon>Gunneridae</taxon>
        <taxon>Pentapetalae</taxon>
        <taxon>rosids</taxon>
        <taxon>fabids</taxon>
        <taxon>Malpighiales</taxon>
        <taxon>Salicaceae</taxon>
        <taxon>Saliceae</taxon>
        <taxon>Populus</taxon>
    </lineage>
</organism>
<evidence type="ECO:0000313" key="1">
    <source>
        <dbReference type="EMBL" id="NUU82779.1"/>
    </source>
</evidence>
<name>A0A6M2EHA4_9ROSI</name>
<dbReference type="EMBL" id="GILB01002446">
    <property type="protein sequence ID" value="NUU82779.1"/>
    <property type="molecule type" value="Transcribed_RNA"/>
</dbReference>
<reference evidence="1" key="1">
    <citation type="submission" date="2020-03" db="EMBL/GenBank/DDBJ databases">
        <authorList>
            <person name="Zhang R."/>
        </authorList>
    </citation>
    <scope>NUCLEOTIDE SEQUENCE</scope>
</reference>
<accession>A0A6M2EHA4</accession>
<protein>
    <submittedName>
        <fullName evidence="1">Uncharacterized protein</fullName>
    </submittedName>
</protein>
<proteinExistence type="predicted"/>
<dbReference type="AlphaFoldDB" id="A0A6M2EHA4"/>